<dbReference type="Gene3D" id="3.40.50.300">
    <property type="entry name" value="P-loop containing nucleotide triphosphate hydrolases"/>
    <property type="match status" value="1"/>
</dbReference>
<sequence length="569" mass="65500">MALINLNLLKDRLVKDYQENFDSKDIEIPTSFKSEVESIDNNVITYYKYSVKIHSTSNLDMYIPNQWFYIASFFTEYYIELEKYRDIALSLYSKDALKGHNSLSLSDAEMKKLDSLDLLQEEKEFMNKFITDYSWWGGGKTIDRNDFFVSPIIYFASLVNATSGYLADICAFLAKKPNCAKLLHDTNTNSKILEHYTAPNQPLQQIYYGAPGTGKSFGIKTKIVNSKNIRTIFHPDSDYSTFVGAYKPIIEPRPRYGLNQKETVRLKDESGKPLTEEVITYKFVPQAFIKAYLKAWKLMAEAKESGESPKPFYLVIEEINRGNCAQIFGDVFQLLDRNRNGFSSYEIVPDSDIQKFLKEDNELGFGKGLQVSDVVNDHGEIIATSDEIRNGEKLVLPPNLHIWATMNTSDQSLFPIDSAFKRRWAWKYVKIKDAKKNWTIEADDKSYDWYEFIQSINEVINNMTSSADKQLGYFFCKASKKASETDAEPTIITAETFVGKVLFYLWNDVFKEYGFDNSELFKFTKTDEGKSVQADLTFPDFYNDDNEVNVGIMSQFIDNVLGWKSDENK</sequence>
<proteinExistence type="predicted"/>
<dbReference type="Proteomes" id="UP001319045">
    <property type="component" value="Chromosome"/>
</dbReference>
<reference evidence="1 2" key="1">
    <citation type="journal article" date="2022" name="Int. J. Syst. Evol. Microbiol.">
        <title>Prevotella herbatica sp. nov., a plant polysaccharide-decomposing anaerobic bacterium isolated from a methanogenic reactor.</title>
        <authorList>
            <person name="Uek A."/>
            <person name="Tonouchi A."/>
            <person name="Kaku N."/>
            <person name="Ueki K."/>
        </authorList>
    </citation>
    <scope>NUCLEOTIDE SEQUENCE [LARGE SCALE GENOMIC DNA]</scope>
    <source>
        <strain evidence="1 2">WR041</strain>
    </source>
</reference>
<dbReference type="PANTHER" id="PTHR37291:SF1">
    <property type="entry name" value="TYPE IV METHYL-DIRECTED RESTRICTION ENZYME ECOKMCRB SUBUNIT"/>
    <property type="match status" value="1"/>
</dbReference>
<keyword evidence="2" id="KW-1185">Reference proteome</keyword>
<dbReference type="EMBL" id="AP024484">
    <property type="protein sequence ID" value="BCS84169.1"/>
    <property type="molecule type" value="Genomic_DNA"/>
</dbReference>
<gene>
    <name evidence="1" type="ORF">prwr041_00620</name>
</gene>
<dbReference type="PANTHER" id="PTHR37291">
    <property type="entry name" value="5-METHYLCYTOSINE-SPECIFIC RESTRICTION ENZYME B"/>
    <property type="match status" value="1"/>
</dbReference>
<protein>
    <recommendedName>
        <fullName evidence="3">ATPase dynein-related AAA domain-containing protein</fullName>
    </recommendedName>
</protein>
<dbReference type="InterPro" id="IPR027417">
    <property type="entry name" value="P-loop_NTPase"/>
</dbReference>
<dbReference type="InterPro" id="IPR052934">
    <property type="entry name" value="Methyl-DNA_Rec/Restrict_Enz"/>
</dbReference>
<accession>A0ABM7NUS2</accession>
<evidence type="ECO:0000313" key="2">
    <source>
        <dbReference type="Proteomes" id="UP001319045"/>
    </source>
</evidence>
<name>A0ABM7NUS2_9BACT</name>
<evidence type="ECO:0000313" key="1">
    <source>
        <dbReference type="EMBL" id="BCS84169.1"/>
    </source>
</evidence>
<evidence type="ECO:0008006" key="3">
    <source>
        <dbReference type="Google" id="ProtNLM"/>
    </source>
</evidence>
<dbReference type="RefSeq" id="WP_207154371.1">
    <property type="nucleotide sequence ID" value="NZ_AP024484.1"/>
</dbReference>
<organism evidence="1 2">
    <name type="scientific">Prevotella herbatica</name>
    <dbReference type="NCBI Taxonomy" id="2801997"/>
    <lineage>
        <taxon>Bacteria</taxon>
        <taxon>Pseudomonadati</taxon>
        <taxon>Bacteroidota</taxon>
        <taxon>Bacteroidia</taxon>
        <taxon>Bacteroidales</taxon>
        <taxon>Prevotellaceae</taxon>
        <taxon>Prevotella</taxon>
    </lineage>
</organism>